<evidence type="ECO:0000313" key="3">
    <source>
        <dbReference type="Proteomes" id="UP000030341"/>
    </source>
</evidence>
<dbReference type="HOGENOM" id="CLU_054212_2_2_6"/>
<dbReference type="GO" id="GO:0005886">
    <property type="term" value="C:plasma membrane"/>
    <property type="evidence" value="ECO:0007669"/>
    <property type="project" value="TreeGrafter"/>
</dbReference>
<evidence type="ECO:0000313" key="2">
    <source>
        <dbReference type="EMBL" id="AIY66081.1"/>
    </source>
</evidence>
<gene>
    <name evidence="2" type="ORF">OM33_13870</name>
</gene>
<dbReference type="Pfam" id="PF17113">
    <property type="entry name" value="AmpE"/>
    <property type="match status" value="1"/>
</dbReference>
<feature type="transmembrane region" description="Helical" evidence="1">
    <location>
        <begin position="76"/>
        <end position="94"/>
    </location>
</feature>
<feature type="transmembrane region" description="Helical" evidence="1">
    <location>
        <begin position="51"/>
        <end position="69"/>
    </location>
</feature>
<dbReference type="STRING" id="1348114.OM33_13870"/>
<keyword evidence="1" id="KW-1133">Transmembrane helix</keyword>
<evidence type="ECO:0000256" key="1">
    <source>
        <dbReference type="SAM" id="Phobius"/>
    </source>
</evidence>
<dbReference type="EMBL" id="CP009888">
    <property type="protein sequence ID" value="AIY66081.1"/>
    <property type="molecule type" value="Genomic_DNA"/>
</dbReference>
<dbReference type="NCBIfam" id="NF008219">
    <property type="entry name" value="PRK10987.1"/>
    <property type="match status" value="1"/>
</dbReference>
<feature type="transmembrane region" description="Helical" evidence="1">
    <location>
        <begin position="265"/>
        <end position="281"/>
    </location>
</feature>
<dbReference type="PANTHER" id="PTHR38684">
    <property type="entry name" value="PROTEIN AMPE"/>
    <property type="match status" value="1"/>
</dbReference>
<name>A0A0A7EJ59_9GAMM</name>
<proteinExistence type="predicted"/>
<keyword evidence="1" id="KW-0472">Membrane</keyword>
<dbReference type="Proteomes" id="UP000030341">
    <property type="component" value="Chromosome 1"/>
</dbReference>
<organism evidence="2 3">
    <name type="scientific">Pseudoalteromonas piratica</name>
    <dbReference type="NCBI Taxonomy" id="1348114"/>
    <lineage>
        <taxon>Bacteria</taxon>
        <taxon>Pseudomonadati</taxon>
        <taxon>Pseudomonadota</taxon>
        <taxon>Gammaproteobacteria</taxon>
        <taxon>Alteromonadales</taxon>
        <taxon>Pseudoalteromonadaceae</taxon>
        <taxon>Pseudoalteromonas</taxon>
    </lineage>
</organism>
<dbReference type="KEGG" id="pseo:OM33_13870"/>
<dbReference type="InterPro" id="IPR052966">
    <property type="entry name" value="Beta-lactamase_Reg"/>
</dbReference>
<dbReference type="OrthoDB" id="9811967at2"/>
<dbReference type="eggNOG" id="COG3725">
    <property type="taxonomic scope" value="Bacteria"/>
</dbReference>
<dbReference type="AlphaFoldDB" id="A0A0A7EJ59"/>
<dbReference type="PANTHER" id="PTHR38684:SF1">
    <property type="entry name" value="PROTEIN AMPE"/>
    <property type="match status" value="1"/>
</dbReference>
<keyword evidence="1" id="KW-0812">Transmembrane</keyword>
<accession>A0A0A7EJ59</accession>
<dbReference type="GO" id="GO:0046677">
    <property type="term" value="P:response to antibiotic"/>
    <property type="evidence" value="ECO:0007669"/>
    <property type="project" value="TreeGrafter"/>
</dbReference>
<keyword evidence="3" id="KW-1185">Reference proteome</keyword>
<protein>
    <submittedName>
        <fullName evidence="2">Regulatory protein</fullName>
    </submittedName>
</protein>
<feature type="transmembrane region" description="Helical" evidence="1">
    <location>
        <begin position="142"/>
        <end position="164"/>
    </location>
</feature>
<dbReference type="RefSeq" id="WP_038642559.1">
    <property type="nucleotide sequence ID" value="NZ_CP009888.1"/>
</dbReference>
<reference evidence="2 3" key="1">
    <citation type="submission" date="2014-11" db="EMBL/GenBank/DDBJ databases">
        <title>Complete Genome Sequence of Pseudoalteromonas sp. Strain OCN003 Isolated from Kaneohe Bay, Oahu, Hawaii.</title>
        <authorList>
            <person name="Beurmann S."/>
            <person name="Videau P."/>
            <person name="Ushijima B."/>
            <person name="Smith A.M."/>
            <person name="Aeby G.S."/>
            <person name="Callahan S.M."/>
            <person name="Belcaid M."/>
        </authorList>
    </citation>
    <scope>NUCLEOTIDE SEQUENCE [LARGE SCALE GENOMIC DNA]</scope>
    <source>
        <strain evidence="2 3">OCN003</strain>
    </source>
</reference>
<dbReference type="InterPro" id="IPR031347">
    <property type="entry name" value="AmpE"/>
</dbReference>
<sequence length="282" mass="32066">MILISVILALIIERLAAKEDAWQLGTYIKHYISVSESNSLFKGIYKRRVDFLVWLLLPVLLLFAVSETFDFVLLELAINVVVLLVCFGCAYLRAKYKGYLNALQRQDTEAATLYALELGQKRTEQQGGETLGQTIAWINFRYYGAVIFWFVVLGVCGALAYSLIRQLADITRSDKESVFRIHKKFLHKTLYWLDWLPARIVSFGYLIIGNFSQGTATYLKYVFNFSVPNRRVIGDIALAAERVEQEFIGCSFEAKCMVRLVKRNMLLMLAAIAILTLLGSVS</sequence>